<organism evidence="1 2">
    <name type="scientific">Symbiodinium natans</name>
    <dbReference type="NCBI Taxonomy" id="878477"/>
    <lineage>
        <taxon>Eukaryota</taxon>
        <taxon>Sar</taxon>
        <taxon>Alveolata</taxon>
        <taxon>Dinophyceae</taxon>
        <taxon>Suessiales</taxon>
        <taxon>Symbiodiniaceae</taxon>
        <taxon>Symbiodinium</taxon>
    </lineage>
</organism>
<dbReference type="InterPro" id="IPR027417">
    <property type="entry name" value="P-loop_NTPase"/>
</dbReference>
<dbReference type="Gene3D" id="3.40.50.300">
    <property type="entry name" value="P-loop containing nucleotide triphosphate hydrolases"/>
    <property type="match status" value="1"/>
</dbReference>
<comment type="caution">
    <text evidence="1">The sequence shown here is derived from an EMBL/GenBank/DDBJ whole genome shotgun (WGS) entry which is preliminary data.</text>
</comment>
<dbReference type="Proteomes" id="UP000604046">
    <property type="component" value="Unassembled WGS sequence"/>
</dbReference>
<gene>
    <name evidence="1" type="ORF">SNAT2548_LOCUS15978</name>
</gene>
<evidence type="ECO:0000313" key="2">
    <source>
        <dbReference type="Proteomes" id="UP000604046"/>
    </source>
</evidence>
<keyword evidence="2" id="KW-1185">Reference proteome</keyword>
<accession>A0A812NR75</accession>
<evidence type="ECO:0000313" key="1">
    <source>
        <dbReference type="EMBL" id="CAE7303855.1"/>
    </source>
</evidence>
<dbReference type="OrthoDB" id="10575325at2759"/>
<reference evidence="1" key="1">
    <citation type="submission" date="2021-02" db="EMBL/GenBank/DDBJ databases">
        <authorList>
            <person name="Dougan E. K."/>
            <person name="Rhodes N."/>
            <person name="Thang M."/>
            <person name="Chan C."/>
        </authorList>
    </citation>
    <scope>NUCLEOTIDE SEQUENCE</scope>
</reference>
<dbReference type="AlphaFoldDB" id="A0A812NR75"/>
<proteinExistence type="predicted"/>
<sequence>MKLARQLRLAPHWTEVEVCSDNCPVELVLSPGVGAVLQGGVSSAQPVKAGTWPLGSLSTDQQCADFYPASPLRSVILAAPERPDREDLPKYDRAALLDVVGGKVTLTQGDGVVARLQLGGVAWLTTPLRRLPLDPDIMGQDSQIGYRRSGNLVFLDGVLPKINYSQEDTVICALPQGCQPKGGRRWYLSVCFEQGYICFLRFFLDSAGFLSACRSHLQGRARDGHSYTVQQRNLGAVAASLSSVRFLLTPGTPLELLAGAKPPKQHAARKHLAYLGLQDGPGLVNRKAHDAYVWGSCPDEYCERTAWHQLRMERMVQALAIGLANDEWLLHELTSFRDNIPAQATTEAQPARCDVADYVALVTLHRLLDMQPRAFQPLITGTCVNLFAVLQTSLRHAVVTAMAEDAGSQCTDLSGKPLKVPTAAENLSWLEVAEEVLEIDPCDSSRCCGGGHLGARAHAPRDAHSGRDGMWKKHPGAATDSARTVHQTAPERELACQVPKYVMEDAVKNGEDPKIVVTQLGAREVGASRPSLAACRRVPRGVFASRPRRMAAVSLARRCAAELGEAVLGSAFFLACACVHRREGGGLRLRTMFLGHNVLGTMSASLVLCCQGAGEDRWIQDQQRGGDSVSGKLCFATTGFLLQVLVNQPEESLD</sequence>
<dbReference type="EMBL" id="CAJNDS010002069">
    <property type="protein sequence ID" value="CAE7303855.1"/>
    <property type="molecule type" value="Genomic_DNA"/>
</dbReference>
<protein>
    <submittedName>
        <fullName evidence="1">Uncharacterized protein</fullName>
    </submittedName>
</protein>
<name>A0A812NR75_9DINO</name>